<evidence type="ECO:0000256" key="5">
    <source>
        <dbReference type="ARBA" id="ARBA00022801"/>
    </source>
</evidence>
<dbReference type="AlphaFoldDB" id="A0A9Q3CLG6"/>
<dbReference type="InterPro" id="IPR043502">
    <property type="entry name" value="DNA/RNA_pol_sf"/>
</dbReference>
<accession>A0A9Q3CLG6</accession>
<evidence type="ECO:0000256" key="4">
    <source>
        <dbReference type="ARBA" id="ARBA00022759"/>
    </source>
</evidence>
<name>A0A9Q3CLG6_9BASI</name>
<organism evidence="8 9">
    <name type="scientific">Austropuccinia psidii MF-1</name>
    <dbReference type="NCBI Taxonomy" id="1389203"/>
    <lineage>
        <taxon>Eukaryota</taxon>
        <taxon>Fungi</taxon>
        <taxon>Dikarya</taxon>
        <taxon>Basidiomycota</taxon>
        <taxon>Pucciniomycotina</taxon>
        <taxon>Pucciniomycetes</taxon>
        <taxon>Pucciniales</taxon>
        <taxon>Sphaerophragmiaceae</taxon>
        <taxon>Austropuccinia</taxon>
    </lineage>
</organism>
<feature type="domain" description="Reverse transcriptase RNase H-like" evidence="7">
    <location>
        <begin position="4"/>
        <end position="110"/>
    </location>
</feature>
<evidence type="ECO:0000313" key="8">
    <source>
        <dbReference type="EMBL" id="MBW0484731.1"/>
    </source>
</evidence>
<keyword evidence="6" id="KW-0695">RNA-directed DNA polymerase</keyword>
<evidence type="ECO:0000256" key="6">
    <source>
        <dbReference type="ARBA" id="ARBA00022918"/>
    </source>
</evidence>
<evidence type="ECO:0000256" key="3">
    <source>
        <dbReference type="ARBA" id="ARBA00022722"/>
    </source>
</evidence>
<dbReference type="SUPFAM" id="SSF56672">
    <property type="entry name" value="DNA/RNA polymerases"/>
    <property type="match status" value="1"/>
</dbReference>
<keyword evidence="2" id="KW-0548">Nucleotidyltransferase</keyword>
<evidence type="ECO:0000256" key="2">
    <source>
        <dbReference type="ARBA" id="ARBA00022695"/>
    </source>
</evidence>
<evidence type="ECO:0000259" key="7">
    <source>
        <dbReference type="Pfam" id="PF17917"/>
    </source>
</evidence>
<protein>
    <recommendedName>
        <fullName evidence="7">Reverse transcriptase RNase H-like domain-containing protein</fullName>
    </recommendedName>
</protein>
<evidence type="ECO:0000256" key="1">
    <source>
        <dbReference type="ARBA" id="ARBA00022679"/>
    </source>
</evidence>
<dbReference type="GO" id="GO:0016787">
    <property type="term" value="F:hydrolase activity"/>
    <property type="evidence" value="ECO:0007669"/>
    <property type="project" value="UniProtKB-KW"/>
</dbReference>
<dbReference type="Proteomes" id="UP000765509">
    <property type="component" value="Unassembled WGS sequence"/>
</dbReference>
<keyword evidence="4" id="KW-0255">Endonuclease</keyword>
<dbReference type="EMBL" id="AVOT02007832">
    <property type="protein sequence ID" value="MBW0484731.1"/>
    <property type="molecule type" value="Genomic_DNA"/>
</dbReference>
<proteinExistence type="predicted"/>
<dbReference type="Pfam" id="PF17917">
    <property type="entry name" value="RT_RNaseH"/>
    <property type="match status" value="1"/>
</dbReference>
<reference evidence="8" key="1">
    <citation type="submission" date="2021-03" db="EMBL/GenBank/DDBJ databases">
        <title>Draft genome sequence of rust myrtle Austropuccinia psidii MF-1, a brazilian biotype.</title>
        <authorList>
            <person name="Quecine M.C."/>
            <person name="Pachon D.M.R."/>
            <person name="Bonatelli M.L."/>
            <person name="Correr F.H."/>
            <person name="Franceschini L.M."/>
            <person name="Leite T.F."/>
            <person name="Margarido G.R.A."/>
            <person name="Almeida C.A."/>
            <person name="Ferrarezi J.A."/>
            <person name="Labate C.A."/>
        </authorList>
    </citation>
    <scope>NUCLEOTIDE SEQUENCE</scope>
    <source>
        <strain evidence="8">MF-1</strain>
    </source>
</reference>
<sequence length="131" mass="15085">MPAFKLPFKLYIEASGYGLGAALHQVQIINDKPLEGFICLIFRQRKNQFSQIWRQSNGVLMPCLGHGEAKLLSERMCFEVITDGTAVKSLLKVKTPNRHILRWKTAIQEYRGNMTIVHKDGEGLRRWRTTK</sequence>
<keyword evidence="1" id="KW-0808">Transferase</keyword>
<comment type="caution">
    <text evidence="8">The sequence shown here is derived from an EMBL/GenBank/DDBJ whole genome shotgun (WGS) entry which is preliminary data.</text>
</comment>
<keyword evidence="3" id="KW-0540">Nuclease</keyword>
<dbReference type="GO" id="GO:0003964">
    <property type="term" value="F:RNA-directed DNA polymerase activity"/>
    <property type="evidence" value="ECO:0007669"/>
    <property type="project" value="UniProtKB-KW"/>
</dbReference>
<gene>
    <name evidence="8" type="ORF">O181_024446</name>
</gene>
<dbReference type="GO" id="GO:0004519">
    <property type="term" value="F:endonuclease activity"/>
    <property type="evidence" value="ECO:0007669"/>
    <property type="project" value="UniProtKB-KW"/>
</dbReference>
<evidence type="ECO:0000313" key="9">
    <source>
        <dbReference type="Proteomes" id="UP000765509"/>
    </source>
</evidence>
<keyword evidence="9" id="KW-1185">Reference proteome</keyword>
<keyword evidence="5" id="KW-0378">Hydrolase</keyword>
<dbReference type="InterPro" id="IPR041373">
    <property type="entry name" value="RT_RNaseH"/>
</dbReference>